<feature type="transmembrane region" description="Helical" evidence="1">
    <location>
        <begin position="377"/>
        <end position="393"/>
    </location>
</feature>
<gene>
    <name evidence="2" type="ORF">NP439_18455</name>
</gene>
<keyword evidence="1" id="KW-1133">Transmembrane helix</keyword>
<protein>
    <submittedName>
        <fullName evidence="2">DUF6044 family protein</fullName>
    </submittedName>
</protein>
<reference evidence="2" key="1">
    <citation type="submission" date="2022-07" db="EMBL/GenBank/DDBJ databases">
        <title>FELIX.</title>
        <authorList>
            <person name="Wan K.H."/>
            <person name="Park S."/>
            <person name="Lawrence Q."/>
            <person name="Eichenberger J.P."/>
            <person name="Booth B.W."/>
            <person name="Piaggio A.J."/>
            <person name="Chandler J.C."/>
            <person name="Franklin A.B."/>
            <person name="Celniker S.E."/>
        </authorList>
    </citation>
    <scope>NUCLEOTIDE SEQUENCE</scope>
    <source>
        <strain evidence="2">QA-1986 374</strain>
    </source>
</reference>
<feature type="transmembrane region" description="Helical" evidence="1">
    <location>
        <begin position="97"/>
        <end position="119"/>
    </location>
</feature>
<feature type="transmembrane region" description="Helical" evidence="1">
    <location>
        <begin position="218"/>
        <end position="238"/>
    </location>
</feature>
<evidence type="ECO:0000313" key="2">
    <source>
        <dbReference type="EMBL" id="UUI02009.1"/>
    </source>
</evidence>
<keyword evidence="1" id="KW-0812">Transmembrane</keyword>
<evidence type="ECO:0000256" key="1">
    <source>
        <dbReference type="SAM" id="Phobius"/>
    </source>
</evidence>
<name>A0ABY5JNZ8_9BACI</name>
<feature type="transmembrane region" description="Helical" evidence="1">
    <location>
        <begin position="354"/>
        <end position="370"/>
    </location>
</feature>
<organism evidence="2 3">
    <name type="scientific">Oceanobacillus jeddahense</name>
    <dbReference type="NCBI Taxonomy" id="1462527"/>
    <lineage>
        <taxon>Bacteria</taxon>
        <taxon>Bacillati</taxon>
        <taxon>Bacillota</taxon>
        <taxon>Bacilli</taxon>
        <taxon>Bacillales</taxon>
        <taxon>Bacillaceae</taxon>
        <taxon>Oceanobacillus</taxon>
    </lineage>
</organism>
<feature type="transmembrane region" description="Helical" evidence="1">
    <location>
        <begin position="307"/>
        <end position="327"/>
    </location>
</feature>
<feature type="transmembrane region" description="Helical" evidence="1">
    <location>
        <begin position="131"/>
        <end position="164"/>
    </location>
</feature>
<dbReference type="RefSeq" id="WP_256707291.1">
    <property type="nucleotide sequence ID" value="NZ_CP101914.1"/>
</dbReference>
<sequence>MSFKAFSNFMHNKWIWVGCLVLLAYLSPYVIYGEDVHIRVHDNMDSNIVWYKVLAESGSIFTLTDEALPYAIDGLPRSTLPSAFDAALWLYVLFEPITAYTISQTIMRFAAFFGMYLLLTRFIVKKETTPWITVGVSLAFAMLPYWPSGVLSIAGIPLALYVFLMIRKYRTEAPKHAWILLFLIPFFANFVLSFVFFLAIIGLLWLIDWIRTKKWNGAFFAAIAIMAGIFVMKDYLLITSMFFDESFTSHREELELSGNTFERSYELAWENFLYGHTHDEAVQAYIIIPVILLAVLLALFKSRQPKWLFTLFLVNLALSFWYAFWYWEGWQPLKESISVLNTFNFARIHFMDPPIWYIAFALALLIFWQWKRIGKVLVAVLIIWQSILLFGQAEEFKYREVNTPTFKEFYSEDLFTSIQNYIGEDPSDYRVVSIGLHPTIAQYNGFYTLDTYNNSFPLDYKHDFREVIAGELDKSPTLENYFDTWGGRLYMYIAEHGKDYMYTKDKNKPIQELAIDTEALKELGGDYILSAVAIENAEDIGLSLEETFEDQDSPWEIHLYSVL</sequence>
<accession>A0ABY5JNZ8</accession>
<proteinExistence type="predicted"/>
<keyword evidence="3" id="KW-1185">Reference proteome</keyword>
<dbReference type="InterPro" id="IPR046107">
    <property type="entry name" value="DUF6044"/>
</dbReference>
<dbReference type="Pfam" id="PF19510">
    <property type="entry name" value="DUF6044"/>
    <property type="match status" value="1"/>
</dbReference>
<keyword evidence="1" id="KW-0472">Membrane</keyword>
<dbReference type="Proteomes" id="UP001059773">
    <property type="component" value="Chromosome"/>
</dbReference>
<dbReference type="EMBL" id="CP101914">
    <property type="protein sequence ID" value="UUI02009.1"/>
    <property type="molecule type" value="Genomic_DNA"/>
</dbReference>
<feature type="transmembrane region" description="Helical" evidence="1">
    <location>
        <begin position="176"/>
        <end position="206"/>
    </location>
</feature>
<feature type="transmembrane region" description="Helical" evidence="1">
    <location>
        <begin position="282"/>
        <end position="300"/>
    </location>
</feature>
<evidence type="ECO:0000313" key="3">
    <source>
        <dbReference type="Proteomes" id="UP001059773"/>
    </source>
</evidence>